<evidence type="ECO:0000256" key="5">
    <source>
        <dbReference type="ARBA" id="ARBA00068614"/>
    </source>
</evidence>
<name>A0A2T2YJ54_9BACT</name>
<evidence type="ECO:0000259" key="7">
    <source>
        <dbReference type="Pfam" id="PF00391"/>
    </source>
</evidence>
<dbReference type="Pfam" id="PF00391">
    <property type="entry name" value="PEP-utilizers"/>
    <property type="match status" value="1"/>
</dbReference>
<comment type="pathway">
    <text evidence="4">Antibiotic biosynthesis; prodigiosin biosynthesis.</text>
</comment>
<keyword evidence="3" id="KW-0067">ATP-binding</keyword>
<dbReference type="NCBIfam" id="NF004877">
    <property type="entry name" value="PRK06241.1-2"/>
    <property type="match status" value="1"/>
</dbReference>
<dbReference type="SUPFAM" id="SSF52009">
    <property type="entry name" value="Phosphohistidine domain"/>
    <property type="match status" value="1"/>
</dbReference>
<feature type="domain" description="Pyruvate phosphate dikinase AMP/ATP-binding" evidence="8">
    <location>
        <begin position="20"/>
        <end position="318"/>
    </location>
</feature>
<dbReference type="NCBIfam" id="NF004879">
    <property type="entry name" value="PRK06241.1-4"/>
    <property type="match status" value="1"/>
</dbReference>
<dbReference type="InterPro" id="IPR008279">
    <property type="entry name" value="PEP-util_enz_mobile_dom"/>
</dbReference>
<dbReference type="Proteomes" id="UP000240357">
    <property type="component" value="Unassembled WGS sequence"/>
</dbReference>
<dbReference type="InterPro" id="IPR051549">
    <property type="entry name" value="PEP_Utilizing_Enz"/>
</dbReference>
<dbReference type="PANTHER" id="PTHR43615:SF1">
    <property type="entry name" value="PPDK_N DOMAIN-CONTAINING PROTEIN"/>
    <property type="match status" value="1"/>
</dbReference>
<dbReference type="OrthoDB" id="9765468at2"/>
<dbReference type="EMBL" id="PYFT01000001">
    <property type="protein sequence ID" value="PSR55530.1"/>
    <property type="molecule type" value="Genomic_DNA"/>
</dbReference>
<accession>A0A2T2YJ54</accession>
<organism evidence="9 10">
    <name type="scientific">Adhaeribacter arboris</name>
    <dbReference type="NCBI Taxonomy" id="2072846"/>
    <lineage>
        <taxon>Bacteria</taxon>
        <taxon>Pseudomonadati</taxon>
        <taxon>Bacteroidota</taxon>
        <taxon>Cytophagia</taxon>
        <taxon>Cytophagales</taxon>
        <taxon>Hymenobacteraceae</taxon>
        <taxon>Adhaeribacter</taxon>
    </lineage>
</organism>
<keyword evidence="10" id="KW-1185">Reference proteome</keyword>
<dbReference type="PANTHER" id="PTHR43615">
    <property type="entry name" value="PHOSPHOENOLPYRUVATE SYNTHASE-RELATED"/>
    <property type="match status" value="1"/>
</dbReference>
<dbReference type="FunFam" id="3.30.1490.20:FF:000010">
    <property type="entry name" value="Phosphoenolpyruvate synthase"/>
    <property type="match status" value="1"/>
</dbReference>
<dbReference type="GO" id="GO:0005524">
    <property type="term" value="F:ATP binding"/>
    <property type="evidence" value="ECO:0007669"/>
    <property type="project" value="UniProtKB-KW"/>
</dbReference>
<dbReference type="InterPro" id="IPR002192">
    <property type="entry name" value="PPDK_AMP/ATP-bd"/>
</dbReference>
<evidence type="ECO:0000256" key="1">
    <source>
        <dbReference type="ARBA" id="ARBA00008321"/>
    </source>
</evidence>
<dbReference type="Pfam" id="PF01326">
    <property type="entry name" value="PPDK_N"/>
    <property type="match status" value="1"/>
</dbReference>
<evidence type="ECO:0000256" key="6">
    <source>
        <dbReference type="ARBA" id="ARBA00080054"/>
    </source>
</evidence>
<comment type="caution">
    <text evidence="9">The sequence shown here is derived from an EMBL/GenBank/DDBJ whole genome shotgun (WGS) entry which is preliminary data.</text>
</comment>
<keyword evidence="9" id="KW-0670">Pyruvate</keyword>
<dbReference type="NCBIfam" id="NF041857">
    <property type="entry name" value="RIF_Ptrans_rph"/>
    <property type="match status" value="1"/>
</dbReference>
<keyword evidence="2" id="KW-0547">Nucleotide-binding</keyword>
<evidence type="ECO:0000313" key="9">
    <source>
        <dbReference type="EMBL" id="PSR55530.1"/>
    </source>
</evidence>
<evidence type="ECO:0000256" key="2">
    <source>
        <dbReference type="ARBA" id="ARBA00022741"/>
    </source>
</evidence>
<evidence type="ECO:0000313" key="10">
    <source>
        <dbReference type="Proteomes" id="UP000240357"/>
    </source>
</evidence>
<dbReference type="Gene3D" id="3.30.1490.20">
    <property type="entry name" value="ATP-grasp fold, A domain"/>
    <property type="match status" value="1"/>
</dbReference>
<feature type="domain" description="PEP-utilising enzyme mobile" evidence="7">
    <location>
        <begin position="799"/>
        <end position="869"/>
    </location>
</feature>
<evidence type="ECO:0000259" key="8">
    <source>
        <dbReference type="Pfam" id="PF01326"/>
    </source>
</evidence>
<dbReference type="InterPro" id="IPR036637">
    <property type="entry name" value="Phosphohistidine_dom_sf"/>
</dbReference>
<evidence type="ECO:0000256" key="4">
    <source>
        <dbReference type="ARBA" id="ARBA00060561"/>
    </source>
</evidence>
<dbReference type="FunFam" id="3.50.30.10:FF:000007">
    <property type="entry name" value="Phosphoenolpyruvate synthase"/>
    <property type="match status" value="1"/>
</dbReference>
<dbReference type="SUPFAM" id="SSF56059">
    <property type="entry name" value="Glutathione synthetase ATP-binding domain-like"/>
    <property type="match status" value="1"/>
</dbReference>
<dbReference type="GO" id="GO:0016301">
    <property type="term" value="F:kinase activity"/>
    <property type="evidence" value="ECO:0007669"/>
    <property type="project" value="InterPro"/>
</dbReference>
<dbReference type="InterPro" id="IPR013815">
    <property type="entry name" value="ATP_grasp_subdomain_1"/>
</dbReference>
<proteinExistence type="inferred from homology"/>
<dbReference type="RefSeq" id="WP_106931710.1">
    <property type="nucleotide sequence ID" value="NZ_PYFT01000001.1"/>
</dbReference>
<evidence type="ECO:0000256" key="3">
    <source>
        <dbReference type="ARBA" id="ARBA00022840"/>
    </source>
</evidence>
<reference evidence="9 10" key="1">
    <citation type="submission" date="2018-03" db="EMBL/GenBank/DDBJ databases">
        <title>Adhaeribacter sp. HMF7605 Genome sequencing and assembly.</title>
        <authorList>
            <person name="Kang H."/>
            <person name="Kang J."/>
            <person name="Cha I."/>
            <person name="Kim H."/>
            <person name="Joh K."/>
        </authorList>
    </citation>
    <scope>NUCLEOTIDE SEQUENCE [LARGE SCALE GENOMIC DNA]</scope>
    <source>
        <strain evidence="9 10">HMF7605</strain>
    </source>
</reference>
<sequence length="874" mass="97032">MKNRSAFVLGFQDMTKTMLALVGGKGANLGELARIEGIHVPDGFCISTEAFKRIIGETSSINELLDKLSLLKVEDRDKIVELSAEIRRIIEAIPIPEDINEEISGFLSRFGEKNAYAVRSSATAEDLPTASFAGQQDTYLNIIGKEAILEHISQCWASLFTERAVTYRLQNGFDHRKVHLAVVVQKMVFPEVAGILFTADPVTSNRKVVSIDASFGLGEALVSGLVNADNYKVRNGKIIEKKVSTKKLAIYAVKDGGTNQQGIELEQQNKQALTDEQILQLECIGRKIEAHLGCPQDIEWCLIDATFYMVQSRPITTLFPIPEAKDSANHVYISVGHQQMMTDAMKPLGISIWQLTAGRPMFTAGGRLFVDVAPDLATPAGRNILVNVLGKSDPLIQDALSTILAREDFIKALPANKKDLSPGTSSQGPPPTVFQTLHDYDPQIVSDLINNSQAAITELKQAIQTKSGLDLFEFILEYNQKLKKDKSNSQSLAVIMTAMNASAWLNEKMADWLGEKNVADTLSQSVLNNITSEMGLELLDVADVIRPHPEVTHYLQQVKEDSFLDELIKLEGGKEARQAIYAYLDKYGMRCAGEIDITKTRWSEKPSTLIPLILGNIKNFEPGARRRKVEQGLQQALEKEQEIVSRLKQLPDGEQKVEETKRMIGLVRNFIGYREYPKYEIVNRYFVYKQALLKEAEQLVQAGIIQDKEDSYYLTFEEFQEAVRTKELDDQIISKRKDAYKIYEKLSPPRIITSDGEIITGAYKRENLPPAAIVGLAVSSGVIEGRARVILNMEEANLEAGDILVTAFTDPSWTPLFVSIKGLVTEVGGLMTHGAVIAREYGLPAVVSVEKATKLIKDGQQIRVHGTDGYVEIL</sequence>
<dbReference type="Gene3D" id="3.50.30.10">
    <property type="entry name" value="Phosphohistidine domain"/>
    <property type="match status" value="1"/>
</dbReference>
<dbReference type="AlphaFoldDB" id="A0A2T2YJ54"/>
<protein>
    <recommendedName>
        <fullName evidence="5">Prodigiosin synthesizing transferase PigC</fullName>
    </recommendedName>
    <alternativeName>
        <fullName evidence="6">Prodigiosin synthetase PigC</fullName>
    </alternativeName>
</protein>
<dbReference type="NCBIfam" id="NF004878">
    <property type="entry name" value="PRK06241.1-3"/>
    <property type="match status" value="1"/>
</dbReference>
<dbReference type="Gene3D" id="3.30.470.20">
    <property type="entry name" value="ATP-grasp fold, B domain"/>
    <property type="match status" value="1"/>
</dbReference>
<comment type="similarity">
    <text evidence="1">Belongs to the PIGC family.</text>
</comment>
<gene>
    <name evidence="9" type="ORF">AHMF7605_19470</name>
</gene>